<proteinExistence type="predicted"/>
<dbReference type="PANTHER" id="PTHR43975">
    <property type="entry name" value="ZGC:101858"/>
    <property type="match status" value="1"/>
</dbReference>
<dbReference type="Gene3D" id="3.40.50.720">
    <property type="entry name" value="NAD(P)-binding Rossmann-like Domain"/>
    <property type="match status" value="1"/>
</dbReference>
<accession>A0A1T4XLT1</accession>
<dbReference type="AlphaFoldDB" id="A0A1T4XLT1"/>
<dbReference type="Pfam" id="PF00106">
    <property type="entry name" value="adh_short"/>
    <property type="match status" value="1"/>
</dbReference>
<dbReference type="InterPro" id="IPR036291">
    <property type="entry name" value="NAD(P)-bd_dom_sf"/>
</dbReference>
<dbReference type="NCBIfam" id="NF009092">
    <property type="entry name" value="PRK12428.1"/>
    <property type="match status" value="1"/>
</dbReference>
<organism evidence="1 2">
    <name type="scientific">Thiothrix eikelboomii</name>
    <dbReference type="NCBI Taxonomy" id="92487"/>
    <lineage>
        <taxon>Bacteria</taxon>
        <taxon>Pseudomonadati</taxon>
        <taxon>Pseudomonadota</taxon>
        <taxon>Gammaproteobacteria</taxon>
        <taxon>Thiotrichales</taxon>
        <taxon>Thiotrichaceae</taxon>
        <taxon>Thiothrix</taxon>
    </lineage>
</organism>
<dbReference type="Proteomes" id="UP000190460">
    <property type="component" value="Unassembled WGS sequence"/>
</dbReference>
<keyword evidence="2" id="KW-1185">Reference proteome</keyword>
<sequence length="268" mass="28381">MTHAGKTYVLTGVSSGVGAAVAADLLSRGARVVGIDRVEPKSELSIFHRCDLTDPTQIDTTVAAIAEPLDGLVNIAGVPGSLPVETVIKVNYLALRRLTETLLPRLNDFGSVVNVASTAGANWRSRADLVRSLIAIDGWEAGLEHFIGLGFNSVAAYDASKEAVILYSMLVSSRERHRGIRVNTVSPGAVQTPILATFYDTMGTELLSRLRTQAGGRDARPEEIAGPVAFLLSRDAQWVNGIDIIADGGAEVSLTLEGLASPAKTLMF</sequence>
<dbReference type="STRING" id="92487.SAMN02745130_03155"/>
<dbReference type="PANTHER" id="PTHR43975:SF2">
    <property type="entry name" value="EG:BACR7A4.14 PROTEIN-RELATED"/>
    <property type="match status" value="1"/>
</dbReference>
<protein>
    <submittedName>
        <fullName evidence="1">NAD(P)-dependent dehydrogenase, short-chain alcohol dehydrogenase family</fullName>
    </submittedName>
</protein>
<dbReference type="OrthoDB" id="9803333at2"/>
<evidence type="ECO:0000313" key="2">
    <source>
        <dbReference type="Proteomes" id="UP000190460"/>
    </source>
</evidence>
<dbReference type="PRINTS" id="PR00081">
    <property type="entry name" value="GDHRDH"/>
</dbReference>
<dbReference type="EMBL" id="FUYB01000019">
    <property type="protein sequence ID" value="SKA90520.1"/>
    <property type="molecule type" value="Genomic_DNA"/>
</dbReference>
<name>A0A1T4XLT1_9GAMM</name>
<evidence type="ECO:0000313" key="1">
    <source>
        <dbReference type="EMBL" id="SKA90520.1"/>
    </source>
</evidence>
<dbReference type="RefSeq" id="WP_078923592.1">
    <property type="nucleotide sequence ID" value="NZ_FUYB01000019.1"/>
</dbReference>
<dbReference type="InterPro" id="IPR002347">
    <property type="entry name" value="SDR_fam"/>
</dbReference>
<dbReference type="SUPFAM" id="SSF51735">
    <property type="entry name" value="NAD(P)-binding Rossmann-fold domains"/>
    <property type="match status" value="1"/>
</dbReference>
<gene>
    <name evidence="1" type="ORF">SAMN02745130_03155</name>
</gene>
<dbReference type="Pfam" id="PF13561">
    <property type="entry name" value="adh_short_C2"/>
    <property type="match status" value="1"/>
</dbReference>
<reference evidence="1 2" key="1">
    <citation type="submission" date="2017-02" db="EMBL/GenBank/DDBJ databases">
        <authorList>
            <person name="Peterson S.W."/>
        </authorList>
    </citation>
    <scope>NUCLEOTIDE SEQUENCE [LARGE SCALE GENOMIC DNA]</scope>
    <source>
        <strain evidence="1 2">ATCC 49788</strain>
    </source>
</reference>